<sequence length="166" mass="19306">MPKEMFIHLNPEKKAHLEAALMIVFSKENLLTVSVKDIVEEAGIPRGSFYTYFDDLIDAYRHVLGLVLKNVHEEFAHKDVYEQSKAFIEGLAENPNRQFLKQYYLVNEPILAAQEDQPIDHDEKKLTDWLSSMAIHQLICDCFRDEKSKSSVLNRLNELESYFEGK</sequence>
<evidence type="ECO:0000313" key="4">
    <source>
        <dbReference type="EMBL" id="MBS9339174.1"/>
    </source>
</evidence>
<dbReference type="InterPro" id="IPR001647">
    <property type="entry name" value="HTH_TetR"/>
</dbReference>
<evidence type="ECO:0000313" key="5">
    <source>
        <dbReference type="Proteomes" id="UP001519504"/>
    </source>
</evidence>
<dbReference type="PROSITE" id="PS50977">
    <property type="entry name" value="HTH_TETR_2"/>
    <property type="match status" value="1"/>
</dbReference>
<evidence type="ECO:0000259" key="3">
    <source>
        <dbReference type="PROSITE" id="PS50977"/>
    </source>
</evidence>
<keyword evidence="5" id="KW-1185">Reference proteome</keyword>
<name>A0ABS5R152_9LACO</name>
<dbReference type="Gene3D" id="1.10.357.10">
    <property type="entry name" value="Tetracycline Repressor, domain 2"/>
    <property type="match status" value="1"/>
</dbReference>
<dbReference type="InterPro" id="IPR009057">
    <property type="entry name" value="Homeodomain-like_sf"/>
</dbReference>
<dbReference type="RefSeq" id="WP_213809456.1">
    <property type="nucleotide sequence ID" value="NZ_JAAMFK010000008.1"/>
</dbReference>
<accession>A0ABS5R152</accession>
<proteinExistence type="predicted"/>
<organism evidence="4 5">
    <name type="scientific">Fructobacillus broussonetiae</name>
    <dbReference type="NCBI Taxonomy" id="2713173"/>
    <lineage>
        <taxon>Bacteria</taxon>
        <taxon>Bacillati</taxon>
        <taxon>Bacillota</taxon>
        <taxon>Bacilli</taxon>
        <taxon>Lactobacillales</taxon>
        <taxon>Lactobacillaceae</taxon>
        <taxon>Fructobacillus</taxon>
    </lineage>
</organism>
<evidence type="ECO:0000256" key="2">
    <source>
        <dbReference type="PROSITE-ProRule" id="PRU00335"/>
    </source>
</evidence>
<comment type="caution">
    <text evidence="4">The sequence shown here is derived from an EMBL/GenBank/DDBJ whole genome shotgun (WGS) entry which is preliminary data.</text>
</comment>
<dbReference type="Pfam" id="PF00440">
    <property type="entry name" value="TetR_N"/>
    <property type="match status" value="1"/>
</dbReference>
<dbReference type="Proteomes" id="UP001519504">
    <property type="component" value="Unassembled WGS sequence"/>
</dbReference>
<feature type="domain" description="HTH tetR-type" evidence="3">
    <location>
        <begin position="11"/>
        <end position="71"/>
    </location>
</feature>
<dbReference type="SUPFAM" id="SSF46689">
    <property type="entry name" value="Homeodomain-like"/>
    <property type="match status" value="1"/>
</dbReference>
<evidence type="ECO:0000256" key="1">
    <source>
        <dbReference type="ARBA" id="ARBA00023125"/>
    </source>
</evidence>
<gene>
    <name evidence="4" type="ORF">G6R29_06010</name>
</gene>
<protein>
    <submittedName>
        <fullName evidence="4">Helix-turn-helix transcriptional regulator</fullName>
    </submittedName>
</protein>
<keyword evidence="1 2" id="KW-0238">DNA-binding</keyword>
<feature type="DNA-binding region" description="H-T-H motif" evidence="2">
    <location>
        <begin position="34"/>
        <end position="53"/>
    </location>
</feature>
<dbReference type="EMBL" id="JAAMFK010000008">
    <property type="protein sequence ID" value="MBS9339174.1"/>
    <property type="molecule type" value="Genomic_DNA"/>
</dbReference>
<reference evidence="4 5" key="1">
    <citation type="submission" date="2020-02" db="EMBL/GenBank/DDBJ databases">
        <title>Fructobacillus sp. isolated from paper mulberry of Taiwan.</title>
        <authorList>
            <person name="Lin S.-T."/>
        </authorList>
    </citation>
    <scope>NUCLEOTIDE SEQUENCE [LARGE SCALE GENOMIC DNA]</scope>
    <source>
        <strain evidence="4 5">M2-14</strain>
    </source>
</reference>